<dbReference type="SUPFAM" id="SSF47413">
    <property type="entry name" value="lambda repressor-like DNA-binding domains"/>
    <property type="match status" value="1"/>
</dbReference>
<dbReference type="PROSITE" id="PS50943">
    <property type="entry name" value="HTH_CROC1"/>
    <property type="match status" value="1"/>
</dbReference>
<name>W8YYH2_BACTU</name>
<dbReference type="InterPro" id="IPR010982">
    <property type="entry name" value="Lambda_DNA-bd_dom_sf"/>
</dbReference>
<reference evidence="3" key="2">
    <citation type="submission" date="2014-01" db="EMBL/GenBank/DDBJ databases">
        <authorList>
            <person name="Aslett M."/>
        </authorList>
    </citation>
    <scope>NUCLEOTIDE SEQUENCE [LARGE SCALE GENOMIC DNA]</scope>
    <source>
        <strain evidence="3">DB27</strain>
    </source>
</reference>
<sequence length="118" mass="13968">MSEPTIGYRIKQLREKRKWSQIEFAKKMGINNSVLSRIESGKRPIEDSLISKAADIFNVSSDYLLGREIDSNNRLFVENLFEDPNLGLWFKDIKDASPEKQEELKQFWEFIKQKENKR</sequence>
<gene>
    <name evidence="3" type="ORF">BTDB27_001897</name>
</gene>
<dbReference type="Proteomes" id="UP000030682">
    <property type="component" value="Unassembled WGS sequence"/>
</dbReference>
<dbReference type="PANTHER" id="PTHR46558">
    <property type="entry name" value="TRACRIPTIONAL REGULATORY PROTEIN-RELATED-RELATED"/>
    <property type="match status" value="1"/>
</dbReference>
<accession>W8YYH2</accession>
<evidence type="ECO:0000259" key="2">
    <source>
        <dbReference type="PROSITE" id="PS50943"/>
    </source>
</evidence>
<dbReference type="AlphaFoldDB" id="W8YYH2"/>
<organism evidence="3">
    <name type="scientific">Bacillus thuringiensis DB27</name>
    <dbReference type="NCBI Taxonomy" id="1431339"/>
    <lineage>
        <taxon>Bacteria</taxon>
        <taxon>Bacillati</taxon>
        <taxon>Bacillota</taxon>
        <taxon>Bacilli</taxon>
        <taxon>Bacillales</taxon>
        <taxon>Bacillaceae</taxon>
        <taxon>Bacillus</taxon>
        <taxon>Bacillus cereus group</taxon>
    </lineage>
</organism>
<feature type="domain" description="HTH cro/C1-type" evidence="2">
    <location>
        <begin position="10"/>
        <end position="64"/>
    </location>
</feature>
<dbReference type="PANTHER" id="PTHR46558:SF11">
    <property type="entry name" value="HTH-TYPE TRANSCRIPTIONAL REGULATOR XRE"/>
    <property type="match status" value="1"/>
</dbReference>
<dbReference type="InterPro" id="IPR001387">
    <property type="entry name" value="Cro/C1-type_HTH"/>
</dbReference>
<dbReference type="EMBL" id="HG810017">
    <property type="protein sequence ID" value="CDN35555.1"/>
    <property type="molecule type" value="Genomic_DNA"/>
</dbReference>
<dbReference type="Pfam" id="PF01381">
    <property type="entry name" value="HTH_3"/>
    <property type="match status" value="1"/>
</dbReference>
<evidence type="ECO:0000313" key="3">
    <source>
        <dbReference type="EMBL" id="CDN35555.1"/>
    </source>
</evidence>
<keyword evidence="1" id="KW-0238">DNA-binding</keyword>
<protein>
    <recommendedName>
        <fullName evidence="2">HTH cro/C1-type domain-containing protein</fullName>
    </recommendedName>
</protein>
<dbReference type="Gene3D" id="1.10.260.40">
    <property type="entry name" value="lambda repressor-like DNA-binding domains"/>
    <property type="match status" value="1"/>
</dbReference>
<dbReference type="RefSeq" id="WP_030025466.1">
    <property type="nucleotide sequence ID" value="NZ_HG810017.1"/>
</dbReference>
<dbReference type="GO" id="GO:0003677">
    <property type="term" value="F:DNA binding"/>
    <property type="evidence" value="ECO:0007669"/>
    <property type="project" value="UniProtKB-KW"/>
</dbReference>
<dbReference type="HOGENOM" id="CLU_066192_4_2_9"/>
<dbReference type="SMART" id="SM00530">
    <property type="entry name" value="HTH_XRE"/>
    <property type="match status" value="1"/>
</dbReference>
<proteinExistence type="predicted"/>
<evidence type="ECO:0000256" key="1">
    <source>
        <dbReference type="ARBA" id="ARBA00023125"/>
    </source>
</evidence>
<reference evidence="3" key="1">
    <citation type="submission" date="2014-01" db="EMBL/GenBank/DDBJ databases">
        <title>Draft genome sequence of highly nematicidal Bacillus thuringiensis DB27.</title>
        <authorList>
            <person name="Iatsenko I."/>
            <person name="Pickard D."/>
            <person name="Corton C."/>
            <person name="Dougan G."/>
            <person name="Sommer R.J."/>
        </authorList>
    </citation>
    <scope>NUCLEOTIDE SEQUENCE [LARGE SCALE GENOMIC DNA]</scope>
    <source>
        <strain evidence="3">DB27</strain>
    </source>
</reference>
<dbReference type="CDD" id="cd00093">
    <property type="entry name" value="HTH_XRE"/>
    <property type="match status" value="1"/>
</dbReference>